<proteinExistence type="predicted"/>
<keyword evidence="3" id="KW-1185">Reference proteome</keyword>
<evidence type="ECO:0000313" key="2">
    <source>
        <dbReference type="EMBL" id="KAJ3491009.1"/>
    </source>
</evidence>
<accession>A0A9W8JQ20</accession>
<feature type="region of interest" description="Disordered" evidence="1">
    <location>
        <begin position="61"/>
        <end position="117"/>
    </location>
</feature>
<dbReference type="EMBL" id="JANKHO010002577">
    <property type="protein sequence ID" value="KAJ3491009.1"/>
    <property type="molecule type" value="Genomic_DNA"/>
</dbReference>
<reference evidence="2" key="1">
    <citation type="submission" date="2022-07" db="EMBL/GenBank/DDBJ databases">
        <title>Genome Sequence of Agrocybe chaxingu.</title>
        <authorList>
            <person name="Buettner E."/>
        </authorList>
    </citation>
    <scope>NUCLEOTIDE SEQUENCE</scope>
    <source>
        <strain evidence="2">MP-N11</strain>
    </source>
</reference>
<protein>
    <submittedName>
        <fullName evidence="2">Uncharacterized protein</fullName>
    </submittedName>
</protein>
<organism evidence="2 3">
    <name type="scientific">Agrocybe chaxingu</name>
    <dbReference type="NCBI Taxonomy" id="84603"/>
    <lineage>
        <taxon>Eukaryota</taxon>
        <taxon>Fungi</taxon>
        <taxon>Dikarya</taxon>
        <taxon>Basidiomycota</taxon>
        <taxon>Agaricomycotina</taxon>
        <taxon>Agaricomycetes</taxon>
        <taxon>Agaricomycetidae</taxon>
        <taxon>Agaricales</taxon>
        <taxon>Agaricineae</taxon>
        <taxon>Strophariaceae</taxon>
        <taxon>Agrocybe</taxon>
    </lineage>
</organism>
<dbReference type="AlphaFoldDB" id="A0A9W8JQ20"/>
<name>A0A9W8JQ20_9AGAR</name>
<evidence type="ECO:0000256" key="1">
    <source>
        <dbReference type="SAM" id="MobiDB-lite"/>
    </source>
</evidence>
<sequence length="117" mass="12840">MSTSQDIVINNRLDLKGALAFLRAPHCVSATSITLSNLDWDVLSVGHTQVPVPEHCAPCPRPLEVPEEGPHTTQETHAARPGWQRPVHAPPLHPATAPTRLSRYYADGPRSEEVVDR</sequence>
<gene>
    <name evidence="2" type="ORF">NLJ89_g11384</name>
</gene>
<comment type="caution">
    <text evidence="2">The sequence shown here is derived from an EMBL/GenBank/DDBJ whole genome shotgun (WGS) entry which is preliminary data.</text>
</comment>
<evidence type="ECO:0000313" key="3">
    <source>
        <dbReference type="Proteomes" id="UP001148786"/>
    </source>
</evidence>
<dbReference type="Proteomes" id="UP001148786">
    <property type="component" value="Unassembled WGS sequence"/>
</dbReference>